<sequence>MPGAPNKTLFLSPYPKLPTPLPPTNIKALDSQDSSSVNEVHCIIRAKRSIRTRLQPFLSRLPGLFAFSCFVACLSAIDTPESASEKGEWILSTQCVVEVAKIK</sequence>
<comment type="caution">
    <text evidence="1">The sequence shown here is derived from an EMBL/GenBank/DDBJ whole genome shotgun (WGS) entry which is preliminary data.</text>
</comment>
<name>A0AAV4T115_9ARAC</name>
<reference evidence="1 2" key="1">
    <citation type="submission" date="2021-06" db="EMBL/GenBank/DDBJ databases">
        <title>Caerostris darwini draft genome.</title>
        <authorList>
            <person name="Kono N."/>
            <person name="Arakawa K."/>
        </authorList>
    </citation>
    <scope>NUCLEOTIDE SEQUENCE [LARGE SCALE GENOMIC DNA]</scope>
</reference>
<evidence type="ECO:0000313" key="1">
    <source>
        <dbReference type="EMBL" id="GIY39760.1"/>
    </source>
</evidence>
<protein>
    <submittedName>
        <fullName evidence="1">Uncharacterized protein</fullName>
    </submittedName>
</protein>
<dbReference type="Proteomes" id="UP001054837">
    <property type="component" value="Unassembled WGS sequence"/>
</dbReference>
<gene>
    <name evidence="1" type="ORF">CDAR_69861</name>
</gene>
<dbReference type="EMBL" id="BPLQ01008838">
    <property type="protein sequence ID" value="GIY39760.1"/>
    <property type="molecule type" value="Genomic_DNA"/>
</dbReference>
<dbReference type="AlphaFoldDB" id="A0AAV4T115"/>
<organism evidence="1 2">
    <name type="scientific">Caerostris darwini</name>
    <dbReference type="NCBI Taxonomy" id="1538125"/>
    <lineage>
        <taxon>Eukaryota</taxon>
        <taxon>Metazoa</taxon>
        <taxon>Ecdysozoa</taxon>
        <taxon>Arthropoda</taxon>
        <taxon>Chelicerata</taxon>
        <taxon>Arachnida</taxon>
        <taxon>Araneae</taxon>
        <taxon>Araneomorphae</taxon>
        <taxon>Entelegynae</taxon>
        <taxon>Araneoidea</taxon>
        <taxon>Araneidae</taxon>
        <taxon>Caerostris</taxon>
    </lineage>
</organism>
<evidence type="ECO:0000313" key="2">
    <source>
        <dbReference type="Proteomes" id="UP001054837"/>
    </source>
</evidence>
<accession>A0AAV4T115</accession>
<keyword evidence="2" id="KW-1185">Reference proteome</keyword>
<proteinExistence type="predicted"/>